<proteinExistence type="predicted"/>
<dbReference type="InterPro" id="IPR001296">
    <property type="entry name" value="Glyco_trans_1"/>
</dbReference>
<keyword evidence="4" id="KW-1185">Reference proteome</keyword>
<dbReference type="SUPFAM" id="SSF53756">
    <property type="entry name" value="UDP-Glycosyltransferase/glycogen phosphorylase"/>
    <property type="match status" value="1"/>
</dbReference>
<dbReference type="InterPro" id="IPR028098">
    <property type="entry name" value="Glyco_trans_4-like_N"/>
</dbReference>
<evidence type="ECO:0000259" key="2">
    <source>
        <dbReference type="Pfam" id="PF13579"/>
    </source>
</evidence>
<gene>
    <name evidence="3" type="primary">hpsP</name>
    <name evidence="3" type="ORF">NEA10_00980</name>
</gene>
<dbReference type="PANTHER" id="PTHR45947">
    <property type="entry name" value="SULFOQUINOVOSYL TRANSFERASE SQD2"/>
    <property type="match status" value="1"/>
</dbReference>
<dbReference type="Gene3D" id="3.40.50.2000">
    <property type="entry name" value="Glycogen Phosphorylase B"/>
    <property type="match status" value="2"/>
</dbReference>
<evidence type="ECO:0000313" key="4">
    <source>
        <dbReference type="Proteomes" id="UP001056708"/>
    </source>
</evidence>
<dbReference type="PANTHER" id="PTHR45947:SF3">
    <property type="entry name" value="SULFOQUINOVOSYL TRANSFERASE SQD2"/>
    <property type="match status" value="1"/>
</dbReference>
<name>A0ABY5AQ59_9CYAN</name>
<evidence type="ECO:0000259" key="1">
    <source>
        <dbReference type="Pfam" id="PF00534"/>
    </source>
</evidence>
<dbReference type="Pfam" id="PF13579">
    <property type="entry name" value="Glyco_trans_4_4"/>
    <property type="match status" value="1"/>
</dbReference>
<sequence>MKVLQLVPSVSLVYGGPSQMILGFSQALAEQGVDITLLTTDSNGDSGQDPLDVPLNQAIPQDGYQIRYYRCSPFRRYKFSLPLFQWLWNHARDYDLVHIHALFSPVSSLSAWICRQRGVPYVLRPLGTLDPADLRKKSRLKDLYARVLERENLAQAAAIHFTTAEEAKISHRFGVKTQDWVIPLGVTPPNPPVGIDEICHQLGVDTTRPLVLFMSRVEPKKGLDLLIPALEAVAAKGIEFQFVLAGSNPQDPAYEQKIGDRLRQSSIQEHTRLTGFVRGETKAALLHRADLFVLPSYYENFGIAVAEAMGVGTPVLISDRVQICDAVAASESGWVADCSVESVRDRLVEALTHLDDCQRRGNNARTYATLHYRWPAIAQQAIEHYQRII</sequence>
<dbReference type="RefSeq" id="WP_252663373.1">
    <property type="nucleotide sequence ID" value="NZ_CP098611.1"/>
</dbReference>
<protein>
    <submittedName>
        <fullName evidence="3">Hormogonium polysaccharide biosynthesis glycosyltransferase HpsP</fullName>
    </submittedName>
</protein>
<dbReference type="Proteomes" id="UP001056708">
    <property type="component" value="Chromosome"/>
</dbReference>
<dbReference type="InterPro" id="IPR050194">
    <property type="entry name" value="Glycosyltransferase_grp1"/>
</dbReference>
<feature type="domain" description="Glycosyltransferase subfamily 4-like N-terminal" evidence="2">
    <location>
        <begin position="15"/>
        <end position="184"/>
    </location>
</feature>
<evidence type="ECO:0000313" key="3">
    <source>
        <dbReference type="EMBL" id="USR91348.1"/>
    </source>
</evidence>
<dbReference type="NCBIfam" id="NF038295">
    <property type="entry name" value="EPS_HpsP"/>
    <property type="match status" value="1"/>
</dbReference>
<reference evidence="3" key="1">
    <citation type="submission" date="2022-06" db="EMBL/GenBank/DDBJ databases">
        <title>Genome sequence of Phormidium yuhuli AB48 isolated from an industrial photobioreactor environment.</title>
        <authorList>
            <person name="Qiu Y."/>
            <person name="Noonan A.J.C."/>
            <person name="Dofher K."/>
            <person name="Koch M."/>
            <person name="Kieft B."/>
            <person name="Lin X."/>
            <person name="Ziels R.M."/>
            <person name="Hallam S.J."/>
        </authorList>
    </citation>
    <scope>NUCLEOTIDE SEQUENCE</scope>
    <source>
        <strain evidence="3">AB48</strain>
    </source>
</reference>
<organism evidence="3 4">
    <name type="scientific">Phormidium yuhuli AB48</name>
    <dbReference type="NCBI Taxonomy" id="2940671"/>
    <lineage>
        <taxon>Bacteria</taxon>
        <taxon>Bacillati</taxon>
        <taxon>Cyanobacteriota</taxon>
        <taxon>Cyanophyceae</taxon>
        <taxon>Oscillatoriophycideae</taxon>
        <taxon>Oscillatoriales</taxon>
        <taxon>Oscillatoriaceae</taxon>
        <taxon>Phormidium</taxon>
        <taxon>Phormidium yuhuli</taxon>
    </lineage>
</organism>
<dbReference type="Pfam" id="PF00534">
    <property type="entry name" value="Glycos_transf_1"/>
    <property type="match status" value="1"/>
</dbReference>
<accession>A0ABY5AQ59</accession>
<feature type="domain" description="Glycosyl transferase family 1" evidence="1">
    <location>
        <begin position="197"/>
        <end position="365"/>
    </location>
</feature>
<dbReference type="CDD" id="cd03821">
    <property type="entry name" value="GT4_Bme6-like"/>
    <property type="match status" value="1"/>
</dbReference>
<dbReference type="EMBL" id="CP098611">
    <property type="protein sequence ID" value="USR91348.1"/>
    <property type="molecule type" value="Genomic_DNA"/>
</dbReference>